<dbReference type="SUPFAM" id="SSF103473">
    <property type="entry name" value="MFS general substrate transporter"/>
    <property type="match status" value="1"/>
</dbReference>
<dbReference type="CDD" id="cd06173">
    <property type="entry name" value="MFS_MefA_like"/>
    <property type="match status" value="1"/>
</dbReference>
<comment type="caution">
    <text evidence="8">The sequence shown here is derived from an EMBL/GenBank/DDBJ whole genome shotgun (WGS) entry which is preliminary data.</text>
</comment>
<feature type="transmembrane region" description="Helical" evidence="7">
    <location>
        <begin position="234"/>
        <end position="255"/>
    </location>
</feature>
<evidence type="ECO:0000256" key="4">
    <source>
        <dbReference type="ARBA" id="ARBA00022989"/>
    </source>
</evidence>
<evidence type="ECO:0000256" key="2">
    <source>
        <dbReference type="ARBA" id="ARBA00022475"/>
    </source>
</evidence>
<feature type="transmembrane region" description="Helical" evidence="7">
    <location>
        <begin position="156"/>
        <end position="179"/>
    </location>
</feature>
<dbReference type="Proteomes" id="UP001596455">
    <property type="component" value="Unassembled WGS sequence"/>
</dbReference>
<keyword evidence="4 7" id="KW-1133">Transmembrane helix</keyword>
<comment type="subcellular location">
    <subcellularLocation>
        <location evidence="1">Cell membrane</location>
        <topology evidence="1">Multi-pass membrane protein</topology>
    </subcellularLocation>
</comment>
<dbReference type="InterPro" id="IPR036259">
    <property type="entry name" value="MFS_trans_sf"/>
</dbReference>
<proteinExistence type="predicted"/>
<protein>
    <submittedName>
        <fullName evidence="8">MFS transporter</fullName>
    </submittedName>
</protein>
<feature type="transmembrane region" description="Helical" evidence="7">
    <location>
        <begin position="319"/>
        <end position="336"/>
    </location>
</feature>
<dbReference type="EMBL" id="JBHTCQ010000002">
    <property type="protein sequence ID" value="MFC7405529.1"/>
    <property type="molecule type" value="Genomic_DNA"/>
</dbReference>
<dbReference type="InterPro" id="IPR011701">
    <property type="entry name" value="MFS"/>
</dbReference>
<dbReference type="PANTHER" id="PTHR23513:SF6">
    <property type="entry name" value="MAJOR FACILITATOR SUPERFAMILY ASSOCIATED DOMAIN-CONTAINING PROTEIN"/>
    <property type="match status" value="1"/>
</dbReference>
<keyword evidence="2" id="KW-1003">Cell membrane</keyword>
<feature type="transmembrane region" description="Helical" evidence="7">
    <location>
        <begin position="407"/>
        <end position="427"/>
    </location>
</feature>
<feature type="transmembrane region" description="Helical" evidence="7">
    <location>
        <begin position="48"/>
        <end position="69"/>
    </location>
</feature>
<feature type="transmembrane region" description="Helical" evidence="7">
    <location>
        <begin position="267"/>
        <end position="289"/>
    </location>
</feature>
<evidence type="ECO:0000313" key="8">
    <source>
        <dbReference type="EMBL" id="MFC7405529.1"/>
    </source>
</evidence>
<feature type="transmembrane region" description="Helical" evidence="7">
    <location>
        <begin position="115"/>
        <end position="144"/>
    </location>
</feature>
<feature type="compositionally biased region" description="Acidic residues" evidence="6">
    <location>
        <begin position="443"/>
        <end position="453"/>
    </location>
</feature>
<evidence type="ECO:0000256" key="7">
    <source>
        <dbReference type="SAM" id="Phobius"/>
    </source>
</evidence>
<evidence type="ECO:0000256" key="5">
    <source>
        <dbReference type="ARBA" id="ARBA00023136"/>
    </source>
</evidence>
<gene>
    <name evidence="8" type="ORF">ACFQQL_10460</name>
</gene>
<keyword evidence="5 7" id="KW-0472">Membrane</keyword>
<evidence type="ECO:0000256" key="1">
    <source>
        <dbReference type="ARBA" id="ARBA00004651"/>
    </source>
</evidence>
<dbReference type="RefSeq" id="WP_382394048.1">
    <property type="nucleotide sequence ID" value="NZ_JBHTCQ010000002.1"/>
</dbReference>
<evidence type="ECO:0000256" key="3">
    <source>
        <dbReference type="ARBA" id="ARBA00022692"/>
    </source>
</evidence>
<feature type="transmembrane region" description="Helical" evidence="7">
    <location>
        <begin position="296"/>
        <end position="313"/>
    </location>
</feature>
<dbReference type="Gene3D" id="1.20.1250.20">
    <property type="entry name" value="MFS general substrate transporter like domains"/>
    <property type="match status" value="1"/>
</dbReference>
<sequence length="501" mass="52967">MSVPTAAPPRDGFRTFLHVLVNTGAANVTTSFVWFALTFWIYLETRSVLATGVIGGAYMLFISLFSMAFGSLVDRHRKKAVMVWATVVAFIVFVLDAVLFFAVGEDAVGTLAGPWFWLFATSMLAGSVVVQLRGIALSTTVTLLVPEERRANANGLVGTVQGLTFLVTSVFSGLAIGLLGMGPTLVIGTAAMGVTLVHLALVRIPEPQIVQSEGQAGWNDVRIGWRAVRSAPGLLALVLFTTLNNLLGGVYMALMDPYGLTLFSPEMWGVWLAVASTGFMVGGGVIAKFGLGRNPVRTMLVVAAVMGGLGGVFTLREWGWLFVVGMFLWMALMPAVESAEQTVIQKVVPYEKQGRVFGFAMTFEAAAAPVTAFLVAPIAEYLIIPYMETPAARADWAWLLGAGDARGMALIFLVTGALGVLLALGALRTPAYRRISRRYAEAPEQEPPGDDGEAPAPEAGLPGPAPDSVALVSVAAARQGGDHDGSAVTLETAGPTEEARS</sequence>
<feature type="transmembrane region" description="Helical" evidence="7">
    <location>
        <begin position="19"/>
        <end position="42"/>
    </location>
</feature>
<evidence type="ECO:0000313" key="9">
    <source>
        <dbReference type="Proteomes" id="UP001596455"/>
    </source>
</evidence>
<feature type="region of interest" description="Disordered" evidence="6">
    <location>
        <begin position="440"/>
        <end position="501"/>
    </location>
</feature>
<dbReference type="PANTHER" id="PTHR23513">
    <property type="entry name" value="INTEGRAL MEMBRANE EFFLUX PROTEIN-RELATED"/>
    <property type="match status" value="1"/>
</dbReference>
<accession>A0ABW2Q7X1</accession>
<feature type="transmembrane region" description="Helical" evidence="7">
    <location>
        <begin position="356"/>
        <end position="387"/>
    </location>
</feature>
<evidence type="ECO:0000256" key="6">
    <source>
        <dbReference type="SAM" id="MobiDB-lite"/>
    </source>
</evidence>
<dbReference type="Pfam" id="PF07690">
    <property type="entry name" value="MFS_1"/>
    <property type="match status" value="1"/>
</dbReference>
<keyword evidence="9" id="KW-1185">Reference proteome</keyword>
<organism evidence="8 9">
    <name type="scientific">Georgenia alba</name>
    <dbReference type="NCBI Taxonomy" id="2233858"/>
    <lineage>
        <taxon>Bacteria</taxon>
        <taxon>Bacillati</taxon>
        <taxon>Actinomycetota</taxon>
        <taxon>Actinomycetes</taxon>
        <taxon>Micrococcales</taxon>
        <taxon>Bogoriellaceae</taxon>
        <taxon>Georgenia</taxon>
    </lineage>
</organism>
<keyword evidence="3 7" id="KW-0812">Transmembrane</keyword>
<feature type="transmembrane region" description="Helical" evidence="7">
    <location>
        <begin position="81"/>
        <end position="103"/>
    </location>
</feature>
<reference evidence="9" key="1">
    <citation type="journal article" date="2019" name="Int. J. Syst. Evol. Microbiol.">
        <title>The Global Catalogue of Microorganisms (GCM) 10K type strain sequencing project: providing services to taxonomists for standard genome sequencing and annotation.</title>
        <authorList>
            <consortium name="The Broad Institute Genomics Platform"/>
            <consortium name="The Broad Institute Genome Sequencing Center for Infectious Disease"/>
            <person name="Wu L."/>
            <person name="Ma J."/>
        </authorList>
    </citation>
    <scope>NUCLEOTIDE SEQUENCE [LARGE SCALE GENOMIC DNA]</scope>
    <source>
        <strain evidence="9">JCM 1490</strain>
    </source>
</reference>
<feature type="transmembrane region" description="Helical" evidence="7">
    <location>
        <begin position="185"/>
        <end position="202"/>
    </location>
</feature>
<name>A0ABW2Q7X1_9MICO</name>